<dbReference type="PRINTS" id="PR00039">
    <property type="entry name" value="HTHLYSR"/>
</dbReference>
<dbReference type="Gene3D" id="3.40.190.290">
    <property type="match status" value="1"/>
</dbReference>
<dbReference type="GO" id="GO:0005829">
    <property type="term" value="C:cytosol"/>
    <property type="evidence" value="ECO:0007669"/>
    <property type="project" value="TreeGrafter"/>
</dbReference>
<dbReference type="Pfam" id="PF03466">
    <property type="entry name" value="LysR_substrate"/>
    <property type="match status" value="1"/>
</dbReference>
<dbReference type="Pfam" id="PF00126">
    <property type="entry name" value="HTH_1"/>
    <property type="match status" value="1"/>
</dbReference>
<dbReference type="CDD" id="cd05466">
    <property type="entry name" value="PBP2_LTTR_substrate"/>
    <property type="match status" value="1"/>
</dbReference>
<evidence type="ECO:0000259" key="5">
    <source>
        <dbReference type="PROSITE" id="PS50931"/>
    </source>
</evidence>
<dbReference type="GO" id="GO:0003700">
    <property type="term" value="F:DNA-binding transcription factor activity"/>
    <property type="evidence" value="ECO:0007669"/>
    <property type="project" value="InterPro"/>
</dbReference>
<keyword evidence="2" id="KW-0805">Transcription regulation</keyword>
<evidence type="ECO:0000256" key="3">
    <source>
        <dbReference type="ARBA" id="ARBA00023125"/>
    </source>
</evidence>
<reference evidence="6 7" key="1">
    <citation type="submission" date="2019-03" db="EMBL/GenBank/DDBJ databases">
        <title>Subsurface microbial communities from deep shales in Ohio and West Virginia, USA.</title>
        <authorList>
            <person name="Wrighton K."/>
        </authorList>
    </citation>
    <scope>NUCLEOTIDE SEQUENCE [LARGE SCALE GENOMIC DNA]</scope>
    <source>
        <strain evidence="6 7">MSL9.2</strain>
    </source>
</reference>
<dbReference type="AlphaFoldDB" id="A0A4R7Z5M1"/>
<keyword evidence="3 6" id="KW-0238">DNA-binding</keyword>
<dbReference type="PROSITE" id="PS50931">
    <property type="entry name" value="HTH_LYSR"/>
    <property type="match status" value="1"/>
</dbReference>
<dbReference type="Gene3D" id="1.10.10.10">
    <property type="entry name" value="Winged helix-like DNA-binding domain superfamily/Winged helix DNA-binding domain"/>
    <property type="match status" value="1"/>
</dbReference>
<accession>A0A4R7Z5M1</accession>
<dbReference type="Proteomes" id="UP000294697">
    <property type="component" value="Unassembled WGS sequence"/>
</dbReference>
<dbReference type="PANTHER" id="PTHR30419:SF8">
    <property type="entry name" value="NITROGEN ASSIMILATION TRANSCRIPTIONAL ACTIVATOR-RELATED"/>
    <property type="match status" value="1"/>
</dbReference>
<dbReference type="GO" id="GO:0003677">
    <property type="term" value="F:DNA binding"/>
    <property type="evidence" value="ECO:0007669"/>
    <property type="project" value="UniProtKB-KW"/>
</dbReference>
<evidence type="ECO:0000256" key="2">
    <source>
        <dbReference type="ARBA" id="ARBA00023015"/>
    </source>
</evidence>
<name>A0A4R7Z5M1_9FIRM</name>
<dbReference type="SUPFAM" id="SSF46785">
    <property type="entry name" value="Winged helix' DNA-binding domain"/>
    <property type="match status" value="1"/>
</dbReference>
<evidence type="ECO:0000313" key="7">
    <source>
        <dbReference type="Proteomes" id="UP000294697"/>
    </source>
</evidence>
<dbReference type="SUPFAM" id="SSF53850">
    <property type="entry name" value="Periplasmic binding protein-like II"/>
    <property type="match status" value="1"/>
</dbReference>
<dbReference type="FunFam" id="1.10.10.10:FF:000001">
    <property type="entry name" value="LysR family transcriptional regulator"/>
    <property type="match status" value="1"/>
</dbReference>
<dbReference type="InterPro" id="IPR050950">
    <property type="entry name" value="HTH-type_LysR_regulators"/>
</dbReference>
<evidence type="ECO:0000256" key="4">
    <source>
        <dbReference type="ARBA" id="ARBA00023163"/>
    </source>
</evidence>
<dbReference type="InterPro" id="IPR036390">
    <property type="entry name" value="WH_DNA-bd_sf"/>
</dbReference>
<evidence type="ECO:0000313" key="6">
    <source>
        <dbReference type="EMBL" id="TDW06430.1"/>
    </source>
</evidence>
<feature type="domain" description="HTH lysR-type" evidence="5">
    <location>
        <begin position="1"/>
        <end position="58"/>
    </location>
</feature>
<dbReference type="RefSeq" id="WP_111570674.1">
    <property type="nucleotide sequence ID" value="NZ_QLME01000001.1"/>
</dbReference>
<sequence>MNIDDLKYFIKVFENENLTKSAKELFITQQALSQKISKLEEEIGVKLFERNSRGVSPTEFAEYFYPKAKGLKKHFDDFKSEVYSKAEKEKKKLKIGFSPGTLQVLNAQDIIENSRKELGIEIEISEFADIDCEKNVLNNNLDLAITVNPQNSEDFNFKSLYQDNFAVVVNKEDPLIKNDELKFVDIKNRKLILLDETFRMQTVLEREFAKANFKPDVYSRCNHDLNVAYEFVSLNKGIFVFVDSLIYLDRYHDLTKIPLKVSEANWEIGIITKKEENIGPNVRKFISFYEAENNL</sequence>
<gene>
    <name evidence="6" type="ORF">C8C77_10566</name>
</gene>
<dbReference type="EMBL" id="SODA01000005">
    <property type="protein sequence ID" value="TDW06430.1"/>
    <property type="molecule type" value="Genomic_DNA"/>
</dbReference>
<comment type="similarity">
    <text evidence="1">Belongs to the LysR transcriptional regulatory family.</text>
</comment>
<dbReference type="InterPro" id="IPR000847">
    <property type="entry name" value="LysR_HTH_N"/>
</dbReference>
<dbReference type="InterPro" id="IPR036388">
    <property type="entry name" value="WH-like_DNA-bd_sf"/>
</dbReference>
<protein>
    <submittedName>
        <fullName evidence="6">DNA-binding transcriptional LysR family regulator</fullName>
    </submittedName>
</protein>
<proteinExistence type="inferred from homology"/>
<organism evidence="6 7">
    <name type="scientific">Halanaerobium saccharolyticum</name>
    <dbReference type="NCBI Taxonomy" id="43595"/>
    <lineage>
        <taxon>Bacteria</taxon>
        <taxon>Bacillati</taxon>
        <taxon>Bacillota</taxon>
        <taxon>Clostridia</taxon>
        <taxon>Halanaerobiales</taxon>
        <taxon>Halanaerobiaceae</taxon>
        <taxon>Halanaerobium</taxon>
    </lineage>
</organism>
<dbReference type="OrthoDB" id="1652954at2"/>
<evidence type="ECO:0000256" key="1">
    <source>
        <dbReference type="ARBA" id="ARBA00009437"/>
    </source>
</evidence>
<keyword evidence="4" id="KW-0804">Transcription</keyword>
<dbReference type="InterPro" id="IPR005119">
    <property type="entry name" value="LysR_subst-bd"/>
</dbReference>
<comment type="caution">
    <text evidence="6">The sequence shown here is derived from an EMBL/GenBank/DDBJ whole genome shotgun (WGS) entry which is preliminary data.</text>
</comment>
<dbReference type="PANTHER" id="PTHR30419">
    <property type="entry name" value="HTH-TYPE TRANSCRIPTIONAL REGULATOR YBHD"/>
    <property type="match status" value="1"/>
</dbReference>